<feature type="domain" description="YhdP central" evidence="2">
    <location>
        <begin position="887"/>
        <end position="1228"/>
    </location>
</feature>
<dbReference type="Proteomes" id="UP000254266">
    <property type="component" value="Unassembled WGS sequence"/>
</dbReference>
<dbReference type="InterPro" id="IPR011836">
    <property type="entry name" value="YhdP"/>
</dbReference>
<name>A0A370DJ91_9GAMM</name>
<dbReference type="PANTHER" id="PTHR38690:SF1">
    <property type="entry name" value="PROTEASE"/>
    <property type="match status" value="1"/>
</dbReference>
<keyword evidence="4" id="KW-1185">Reference proteome</keyword>
<dbReference type="Pfam" id="PF13116">
    <property type="entry name" value="YhdP"/>
    <property type="match status" value="2"/>
</dbReference>
<protein>
    <recommendedName>
        <fullName evidence="2">YhdP central domain-containing protein</fullName>
    </recommendedName>
</protein>
<feature type="transmembrane region" description="Helical" evidence="1">
    <location>
        <begin position="20"/>
        <end position="42"/>
    </location>
</feature>
<dbReference type="AlphaFoldDB" id="A0A370DJ91"/>
<evidence type="ECO:0000313" key="4">
    <source>
        <dbReference type="Proteomes" id="UP000254266"/>
    </source>
</evidence>
<sequence>MPGHSSKKIRKKKKISLRRLKNWLLSIVGLIVIILAISFTLIRVAIKSIPDYSAAIQQAVSEQMDMTLEVGFLDAEIYWLVPRLNLIDVNVSDKTGKHHLLHLDEIDLSLDWAESIKNMMPVIGEITLTGLNVQLGINKKSQLLIQNYVIDENIDKTLNISSHENVQNEIEISDTVKNNLNNLNFKILNSQVRIYDDRNESRSTTLTSFNLQLINAGDSHTFEVKANLPLNYGEYIHFIVDTEGDLFDYRNLDGNLYLALEGINAASWLDDYWSELKVTANANLHGEVWLQWSGQEITEVNSRVNISDLAVLYLDESVNSWNINQLDALMHWKKINNDWQLDVRNLVVDRDGITFLKPAAATLEMDDESQEIRLRADFLRIDGFVYLAGMINSVAEYNITWLDLLDKYKPSGDLTNIDVQLPVNNLQKIKINTEFSQIGFSLPDAEPVKIENLQGKIDYLDNKTWLTLDSNDTVIKFNELFRNSIDLKVLKGTLELSHQNQLWEVSTQSLIINTPHIETELRLNFNMPDNGNAFLDLTTQFKNGDAKAVDKYLPAGIMGKNAVAWLDAALLDGNIVNGGYQFYGYLNDAPFREHQGISLADFNVTGVDLTYLKNWPEVNDISANIRFENDTMFIDASKGRLFDSKIIGTTVYIDNFISPTLDVKARVNVDLPDIKKYVNGSGLREDVTDYIDNMQLAGKGKLDLELFLPLYGDYYTEVGGKLAIEKGKLHLVQENYKLNNINGLIRFAGNTVESSDLTAEMTGNLPDQLLDIDIKTKRFSEGLSYHIGVNGSILASSLFVPLPGIQAYFDGSADWNIGIDIANDKTKKNMAVKVNVASDLDGVTSSLPGPLSKISEAASPIIVDIGVVSKSEINYELSLNNGDRLKLKQFQDKLLISADMESLKGDAVINRLDDIDEPVNIKLEYLDLNKFFKSAEGDPDKTVVNEALSEKSALQKLSSDVISSQSFSPRDLPSFDFYAKKLIWKKSIYEESELKVQESKLGAVIKGFELSGANHMVSGKGSWFTGKNNVSTTKLDIYINVNDLGKVFKNLEISDNLYETSGNINLRWQWDDTPYNFNWEKIKGDGSLKLDDGVLKQLDAGAGRLLGLFNFKTLFSLDFGNQMKDGFKFDKVRGSFSFSDSYIYTDDFEIESKVADMHMKGQLSLANNTIKQIVTVRPHVGASVTLGTAVVAGPAAGGLVYLFQKIFNTDRLSEYQYSVEGNIDEPVVELIRAPETAAEQEEDSDF</sequence>
<feature type="domain" description="YhdP central" evidence="2">
    <location>
        <begin position="17"/>
        <end position="886"/>
    </location>
</feature>
<evidence type="ECO:0000313" key="3">
    <source>
        <dbReference type="EMBL" id="RDH84941.1"/>
    </source>
</evidence>
<reference evidence="3 4" key="1">
    <citation type="journal article" date="2018" name="ISME J.">
        <title>Endosymbiont genomes yield clues of tubeworm success.</title>
        <authorList>
            <person name="Li Y."/>
            <person name="Liles M.R."/>
            <person name="Halanych K.M."/>
        </authorList>
    </citation>
    <scope>NUCLEOTIDE SEQUENCE [LARGE SCALE GENOMIC DNA]</scope>
    <source>
        <strain evidence="3">A1464</strain>
    </source>
</reference>
<evidence type="ECO:0000259" key="2">
    <source>
        <dbReference type="Pfam" id="PF13116"/>
    </source>
</evidence>
<organism evidence="3 4">
    <name type="scientific">endosymbiont of Galathealinum brachiosum</name>
    <dbReference type="NCBI Taxonomy" id="2200906"/>
    <lineage>
        <taxon>Bacteria</taxon>
        <taxon>Pseudomonadati</taxon>
        <taxon>Pseudomonadota</taxon>
        <taxon>Gammaproteobacteria</taxon>
        <taxon>sulfur-oxidizing symbionts</taxon>
    </lineage>
</organism>
<dbReference type="InterPro" id="IPR025263">
    <property type="entry name" value="YhdP_central"/>
</dbReference>
<dbReference type="EMBL" id="QFXC01000007">
    <property type="protein sequence ID" value="RDH84941.1"/>
    <property type="molecule type" value="Genomic_DNA"/>
</dbReference>
<dbReference type="PANTHER" id="PTHR38690">
    <property type="entry name" value="PROTEASE-RELATED"/>
    <property type="match status" value="1"/>
</dbReference>
<proteinExistence type="predicted"/>
<accession>A0A370DJ91</accession>
<comment type="caution">
    <text evidence="3">The sequence shown here is derived from an EMBL/GenBank/DDBJ whole genome shotgun (WGS) entry which is preliminary data.</text>
</comment>
<gene>
    <name evidence="3" type="ORF">DIZ80_05615</name>
</gene>
<keyword evidence="1" id="KW-0812">Transmembrane</keyword>
<keyword evidence="1" id="KW-1133">Transmembrane helix</keyword>
<feature type="transmembrane region" description="Helical" evidence="1">
    <location>
        <begin position="1180"/>
        <end position="1203"/>
    </location>
</feature>
<keyword evidence="1" id="KW-0472">Membrane</keyword>
<evidence type="ECO:0000256" key="1">
    <source>
        <dbReference type="SAM" id="Phobius"/>
    </source>
</evidence>